<dbReference type="InterPro" id="IPR050624">
    <property type="entry name" value="HTH-type_Tx_Regulator"/>
</dbReference>
<dbReference type="AlphaFoldDB" id="A0A345PBB6"/>
<dbReference type="OrthoDB" id="9816320at2"/>
<dbReference type="PANTHER" id="PTHR43479:SF11">
    <property type="entry name" value="ACREF_ENVCD OPERON REPRESSOR-RELATED"/>
    <property type="match status" value="1"/>
</dbReference>
<gene>
    <name evidence="5" type="ORF">HYN46_05950</name>
</gene>
<dbReference type="GO" id="GO:0003677">
    <property type="term" value="F:DNA binding"/>
    <property type="evidence" value="ECO:0007669"/>
    <property type="project" value="UniProtKB-UniRule"/>
</dbReference>
<dbReference type="InterPro" id="IPR023772">
    <property type="entry name" value="DNA-bd_HTH_TetR-type_CS"/>
</dbReference>
<feature type="transmembrane region" description="Helical" evidence="3">
    <location>
        <begin position="158"/>
        <end position="175"/>
    </location>
</feature>
<keyword evidence="3" id="KW-0812">Transmembrane</keyword>
<evidence type="ECO:0000259" key="4">
    <source>
        <dbReference type="PROSITE" id="PS50977"/>
    </source>
</evidence>
<keyword evidence="6" id="KW-1185">Reference proteome</keyword>
<dbReference type="KEGG" id="mbah:HYN46_05950"/>
<evidence type="ECO:0000256" key="3">
    <source>
        <dbReference type="SAM" id="Phobius"/>
    </source>
</evidence>
<dbReference type="Pfam" id="PF00440">
    <property type="entry name" value="TetR_N"/>
    <property type="match status" value="1"/>
</dbReference>
<evidence type="ECO:0000256" key="1">
    <source>
        <dbReference type="ARBA" id="ARBA00023125"/>
    </source>
</evidence>
<dbReference type="PANTHER" id="PTHR43479">
    <property type="entry name" value="ACREF/ENVCD OPERON REPRESSOR-RELATED"/>
    <property type="match status" value="1"/>
</dbReference>
<dbReference type="PROSITE" id="PS50977">
    <property type="entry name" value="HTH_TETR_2"/>
    <property type="match status" value="1"/>
</dbReference>
<feature type="domain" description="HTH tetR-type" evidence="4">
    <location>
        <begin position="11"/>
        <end position="71"/>
    </location>
</feature>
<evidence type="ECO:0000313" key="6">
    <source>
        <dbReference type="Proteomes" id="UP000253940"/>
    </source>
</evidence>
<proteinExistence type="predicted"/>
<keyword evidence="3" id="KW-1133">Transmembrane helix</keyword>
<name>A0A345PBB6_9GAMM</name>
<reference evidence="5 6" key="1">
    <citation type="submission" date="2018-07" db="EMBL/GenBank/DDBJ databases">
        <title>Genome sequencing of Moraxellaceae gen. HYN0046.</title>
        <authorList>
            <person name="Kim M."/>
            <person name="Yi H."/>
        </authorList>
    </citation>
    <scope>NUCLEOTIDE SEQUENCE [LARGE SCALE GENOMIC DNA]</scope>
    <source>
        <strain evidence="5 6">HYN0046</strain>
    </source>
</reference>
<dbReference type="InterPro" id="IPR001647">
    <property type="entry name" value="HTH_TetR"/>
</dbReference>
<organism evidence="5 6">
    <name type="scientific">Aquirhabdus parva</name>
    <dbReference type="NCBI Taxonomy" id="2283318"/>
    <lineage>
        <taxon>Bacteria</taxon>
        <taxon>Pseudomonadati</taxon>
        <taxon>Pseudomonadota</taxon>
        <taxon>Gammaproteobacteria</taxon>
        <taxon>Moraxellales</taxon>
        <taxon>Moraxellaceae</taxon>
        <taxon>Aquirhabdus</taxon>
    </lineage>
</organism>
<dbReference type="Gene3D" id="1.10.357.10">
    <property type="entry name" value="Tetracycline Repressor, domain 2"/>
    <property type="match status" value="1"/>
</dbReference>
<feature type="DNA-binding region" description="H-T-H motif" evidence="2">
    <location>
        <begin position="34"/>
        <end position="53"/>
    </location>
</feature>
<dbReference type="Proteomes" id="UP000253940">
    <property type="component" value="Chromosome"/>
</dbReference>
<keyword evidence="3" id="KW-0472">Membrane</keyword>
<sequence>MRRQPQQKRAKVSVDAIIEAGFISIAKHGILHTTTVHIADIAGISPGTLYQYFSNKEAVYEAMERHFIDDILTMLNAITPELIQMDVRGATTLILNTFTEMLLKEDGRYLKYSRQTMHLLDPHLSNYIKEIEKKLQEVIIQYVMHHPDLMRIRNIPTFSYMVINGGILIILRYLSDPNPSISFEQLIEGLGNMAVSYIASEIQNQQ</sequence>
<dbReference type="PROSITE" id="PS01081">
    <property type="entry name" value="HTH_TETR_1"/>
    <property type="match status" value="1"/>
</dbReference>
<dbReference type="SUPFAM" id="SSF46689">
    <property type="entry name" value="Homeodomain-like"/>
    <property type="match status" value="1"/>
</dbReference>
<dbReference type="EMBL" id="CP031222">
    <property type="protein sequence ID" value="AXI04575.1"/>
    <property type="molecule type" value="Genomic_DNA"/>
</dbReference>
<accession>A0A345PBB6</accession>
<evidence type="ECO:0000256" key="2">
    <source>
        <dbReference type="PROSITE-ProRule" id="PRU00335"/>
    </source>
</evidence>
<evidence type="ECO:0000313" key="5">
    <source>
        <dbReference type="EMBL" id="AXI04575.1"/>
    </source>
</evidence>
<keyword evidence="1 2" id="KW-0238">DNA-binding</keyword>
<dbReference type="PRINTS" id="PR00455">
    <property type="entry name" value="HTHTETR"/>
</dbReference>
<dbReference type="InterPro" id="IPR009057">
    <property type="entry name" value="Homeodomain-like_sf"/>
</dbReference>
<protein>
    <submittedName>
        <fullName evidence="5">TetR/AcrR family transcriptional regulator</fullName>
    </submittedName>
</protein>